<gene>
    <name evidence="1" type="ORF">DUNSADRAFT_9516</name>
</gene>
<protein>
    <recommendedName>
        <fullName evidence="3">Encoded protein</fullName>
    </recommendedName>
</protein>
<proteinExistence type="predicted"/>
<dbReference type="EMBL" id="MU069781">
    <property type="protein sequence ID" value="KAF5833990.1"/>
    <property type="molecule type" value="Genomic_DNA"/>
</dbReference>
<name>A0ABQ7GHA8_DUNSA</name>
<evidence type="ECO:0000313" key="1">
    <source>
        <dbReference type="EMBL" id="KAF5833990.1"/>
    </source>
</evidence>
<evidence type="ECO:0000313" key="2">
    <source>
        <dbReference type="Proteomes" id="UP000815325"/>
    </source>
</evidence>
<accession>A0ABQ7GHA8</accession>
<organism evidence="1 2">
    <name type="scientific">Dunaliella salina</name>
    <name type="common">Green alga</name>
    <name type="synonym">Protococcus salinus</name>
    <dbReference type="NCBI Taxonomy" id="3046"/>
    <lineage>
        <taxon>Eukaryota</taxon>
        <taxon>Viridiplantae</taxon>
        <taxon>Chlorophyta</taxon>
        <taxon>core chlorophytes</taxon>
        <taxon>Chlorophyceae</taxon>
        <taxon>CS clade</taxon>
        <taxon>Chlamydomonadales</taxon>
        <taxon>Dunaliellaceae</taxon>
        <taxon>Dunaliella</taxon>
    </lineage>
</organism>
<dbReference type="Proteomes" id="UP000815325">
    <property type="component" value="Unassembled WGS sequence"/>
</dbReference>
<sequence length="74" mass="8409">MKEEYECEHESSVLSNVLLTSQMKFDEPLISCRHSCTCPALMIQVTTIRNDKSFMEGEMLIAGALFTKIAAHIW</sequence>
<keyword evidence="2" id="KW-1185">Reference proteome</keyword>
<comment type="caution">
    <text evidence="1">The sequence shown here is derived from an EMBL/GenBank/DDBJ whole genome shotgun (WGS) entry which is preliminary data.</text>
</comment>
<evidence type="ECO:0008006" key="3">
    <source>
        <dbReference type="Google" id="ProtNLM"/>
    </source>
</evidence>
<reference evidence="1" key="1">
    <citation type="submission" date="2017-08" db="EMBL/GenBank/DDBJ databases">
        <authorList>
            <person name="Polle J.E."/>
            <person name="Barry K."/>
            <person name="Cushman J."/>
            <person name="Schmutz J."/>
            <person name="Tran D."/>
            <person name="Hathwaick L.T."/>
            <person name="Yim W.C."/>
            <person name="Jenkins J."/>
            <person name="Mckie-Krisberg Z.M."/>
            <person name="Prochnik S."/>
            <person name="Lindquist E."/>
            <person name="Dockter R.B."/>
            <person name="Adam C."/>
            <person name="Molina H."/>
            <person name="Bunkerborg J."/>
            <person name="Jin E."/>
            <person name="Buchheim M."/>
            <person name="Magnuson J."/>
        </authorList>
    </citation>
    <scope>NUCLEOTIDE SEQUENCE</scope>
    <source>
        <strain evidence="1">CCAP 19/18</strain>
    </source>
</reference>